<keyword evidence="7" id="KW-0406">Ion transport</keyword>
<proteinExistence type="inferred from homology"/>
<feature type="transmembrane region" description="Helical" evidence="9">
    <location>
        <begin position="7"/>
        <end position="29"/>
    </location>
</feature>
<dbReference type="InterPro" id="IPR003445">
    <property type="entry name" value="Cat_transpt"/>
</dbReference>
<dbReference type="Proteomes" id="UP000184514">
    <property type="component" value="Unassembled WGS sequence"/>
</dbReference>
<keyword evidence="6 9" id="KW-1133">Transmembrane helix</keyword>
<feature type="transmembrane region" description="Helical" evidence="9">
    <location>
        <begin position="244"/>
        <end position="263"/>
    </location>
</feature>
<feature type="transmembrane region" description="Helical" evidence="9">
    <location>
        <begin position="134"/>
        <end position="154"/>
    </location>
</feature>
<evidence type="ECO:0000313" key="10">
    <source>
        <dbReference type="EMBL" id="OJI92598.1"/>
    </source>
</evidence>
<evidence type="ECO:0000256" key="4">
    <source>
        <dbReference type="ARBA" id="ARBA00022475"/>
    </source>
</evidence>
<dbReference type="PANTHER" id="PTHR32024">
    <property type="entry name" value="TRK SYSTEM POTASSIUM UPTAKE PROTEIN TRKG-RELATED"/>
    <property type="match status" value="1"/>
</dbReference>
<keyword evidence="4" id="KW-1003">Cell membrane</keyword>
<feature type="transmembrane region" description="Helical" evidence="9">
    <location>
        <begin position="313"/>
        <end position="335"/>
    </location>
</feature>
<evidence type="ECO:0000313" key="11">
    <source>
        <dbReference type="Proteomes" id="UP000184514"/>
    </source>
</evidence>
<keyword evidence="5 9" id="KW-0812">Transmembrane</keyword>
<sequence length="505" mass="54400">MLERILQLPVFLIFIMIALLSMYIPAIHALSQEAFHVARSFFYSATLGLMLCALIGVALSGRPSHSNALEHLLALFAVFAVLPVILAVPFYEALRTTSFVNAYFEMVSSITTTGATLFPDHTRLPDSLHLWRGMVAWFGGLLMWIAAAAILAPLNLGGFEVTTSAEPGQGGLRRFDMRAASPGQRLIRAAKLFFPIYAGLTATLWFCLILSGDTPLQSLMHAMATLSTSGISGSGGIEESTNAVAAEFLIFVFLLFALSRLTFSTDTITGKTRGLHEDAEFRIGIILVLGVPFLLFMRHWLGAFEVNEEDNIWLGLKALWGGMFTVLSFLTTTGFVSSEWSGAQDWSGLATPGLILMGLALMGGGVATTAGGVKLLRVFTLYLNGLREMQKLIHPSSVSGKGAGNRRIRRQGAYTAWIFFMLFAMSLAVVTLALTGFGASFADALIMSVAALSTTGPLLDVAAPEQILLTELSTGAKLCFAAATVLGRLETLAIIALLTPDLWRR</sequence>
<name>A0A1L9NTG8_9RHOB</name>
<evidence type="ECO:0000256" key="5">
    <source>
        <dbReference type="ARBA" id="ARBA00022692"/>
    </source>
</evidence>
<comment type="subcellular location">
    <subcellularLocation>
        <location evidence="1">Cell membrane</location>
        <topology evidence="1">Multi-pass membrane protein</topology>
    </subcellularLocation>
</comment>
<protein>
    <submittedName>
        <fullName evidence="10">Trk system potassium uptake protein TrkG</fullName>
    </submittedName>
</protein>
<organism evidence="10 11">
    <name type="scientific">Planktotalea frisia</name>
    <dbReference type="NCBI Taxonomy" id="696762"/>
    <lineage>
        <taxon>Bacteria</taxon>
        <taxon>Pseudomonadati</taxon>
        <taxon>Pseudomonadota</taxon>
        <taxon>Alphaproteobacteria</taxon>
        <taxon>Rhodobacterales</taxon>
        <taxon>Paracoccaceae</taxon>
        <taxon>Planktotalea</taxon>
    </lineage>
</organism>
<evidence type="ECO:0000256" key="1">
    <source>
        <dbReference type="ARBA" id="ARBA00004651"/>
    </source>
</evidence>
<dbReference type="AlphaFoldDB" id="A0A1L9NTG8"/>
<dbReference type="PANTHER" id="PTHR32024:SF2">
    <property type="entry name" value="TRK SYSTEM POTASSIUM UPTAKE PROTEIN TRKG-RELATED"/>
    <property type="match status" value="1"/>
</dbReference>
<evidence type="ECO:0000256" key="3">
    <source>
        <dbReference type="ARBA" id="ARBA00022448"/>
    </source>
</evidence>
<comment type="caution">
    <text evidence="10">The sequence shown here is derived from an EMBL/GenBank/DDBJ whole genome shotgun (WGS) entry which is preliminary data.</text>
</comment>
<feature type="transmembrane region" description="Helical" evidence="9">
    <location>
        <begin position="355"/>
        <end position="383"/>
    </location>
</feature>
<gene>
    <name evidence="10" type="primary">trkG</name>
    <name evidence="10" type="ORF">PFRI_31880</name>
</gene>
<feature type="transmembrane region" description="Helical" evidence="9">
    <location>
        <begin position="41"/>
        <end position="60"/>
    </location>
</feature>
<reference evidence="10 11" key="1">
    <citation type="submission" date="2016-10" db="EMBL/GenBank/DDBJ databases">
        <title>Genome sequence of Planktotalea frisia SH6-1.</title>
        <authorList>
            <person name="Poehlein A."/>
            <person name="Bakenhus I."/>
            <person name="Voget S."/>
            <person name="Brinkhoff T."/>
            <person name="Simon M."/>
        </authorList>
    </citation>
    <scope>NUCLEOTIDE SEQUENCE [LARGE SCALE GENOMIC DNA]</scope>
    <source>
        <strain evidence="10 11">SH6-1</strain>
    </source>
</reference>
<feature type="transmembrane region" description="Helical" evidence="9">
    <location>
        <begin position="283"/>
        <end position="301"/>
    </location>
</feature>
<dbReference type="GO" id="GO:0005886">
    <property type="term" value="C:plasma membrane"/>
    <property type="evidence" value="ECO:0007669"/>
    <property type="project" value="UniProtKB-SubCell"/>
</dbReference>
<keyword evidence="11" id="KW-1185">Reference proteome</keyword>
<feature type="transmembrane region" description="Helical" evidence="9">
    <location>
        <begin position="72"/>
        <end position="91"/>
    </location>
</feature>
<evidence type="ECO:0000256" key="6">
    <source>
        <dbReference type="ARBA" id="ARBA00022989"/>
    </source>
</evidence>
<dbReference type="Pfam" id="PF02386">
    <property type="entry name" value="TrkH"/>
    <property type="match status" value="1"/>
</dbReference>
<comment type="similarity">
    <text evidence="2">Belongs to the TrkH potassium transport family.</text>
</comment>
<dbReference type="GO" id="GO:0030001">
    <property type="term" value="P:metal ion transport"/>
    <property type="evidence" value="ECO:0007669"/>
    <property type="project" value="UniProtKB-ARBA"/>
</dbReference>
<accession>A0A1L9NTG8</accession>
<dbReference type="OrthoDB" id="7818483at2"/>
<dbReference type="GO" id="GO:0008324">
    <property type="term" value="F:monoatomic cation transmembrane transporter activity"/>
    <property type="evidence" value="ECO:0007669"/>
    <property type="project" value="InterPro"/>
</dbReference>
<feature type="transmembrane region" description="Helical" evidence="9">
    <location>
        <begin position="192"/>
        <end position="212"/>
    </location>
</feature>
<feature type="transmembrane region" description="Helical" evidence="9">
    <location>
        <begin position="218"/>
        <end position="237"/>
    </location>
</feature>
<evidence type="ECO:0000256" key="9">
    <source>
        <dbReference type="SAM" id="Phobius"/>
    </source>
</evidence>
<dbReference type="EMBL" id="MLCB01000173">
    <property type="protein sequence ID" value="OJI92598.1"/>
    <property type="molecule type" value="Genomic_DNA"/>
</dbReference>
<dbReference type="STRING" id="696762.PFRI_31880"/>
<evidence type="ECO:0000256" key="2">
    <source>
        <dbReference type="ARBA" id="ARBA00009137"/>
    </source>
</evidence>
<dbReference type="RefSeq" id="WP_072631697.1">
    <property type="nucleotide sequence ID" value="NZ_MLCB01000173.1"/>
</dbReference>
<evidence type="ECO:0000256" key="7">
    <source>
        <dbReference type="ARBA" id="ARBA00023065"/>
    </source>
</evidence>
<keyword evidence="3" id="KW-0813">Transport</keyword>
<evidence type="ECO:0000256" key="8">
    <source>
        <dbReference type="ARBA" id="ARBA00023136"/>
    </source>
</evidence>
<keyword evidence="8 9" id="KW-0472">Membrane</keyword>
<feature type="transmembrane region" description="Helical" evidence="9">
    <location>
        <begin position="416"/>
        <end position="438"/>
    </location>
</feature>